<reference evidence="7 8" key="1">
    <citation type="journal article" date="2021" name="Elife">
        <title>Chloroplast acquisition without the gene transfer in kleptoplastic sea slugs, Plakobranchus ocellatus.</title>
        <authorList>
            <person name="Maeda T."/>
            <person name="Takahashi S."/>
            <person name="Yoshida T."/>
            <person name="Shimamura S."/>
            <person name="Takaki Y."/>
            <person name="Nagai Y."/>
            <person name="Toyoda A."/>
            <person name="Suzuki Y."/>
            <person name="Arimoto A."/>
            <person name="Ishii H."/>
            <person name="Satoh N."/>
            <person name="Nishiyama T."/>
            <person name="Hasebe M."/>
            <person name="Maruyama T."/>
            <person name="Minagawa J."/>
            <person name="Obokata J."/>
            <person name="Shigenobu S."/>
        </authorList>
    </citation>
    <scope>NUCLEOTIDE SEQUENCE [LARGE SCALE GENOMIC DNA]</scope>
</reference>
<dbReference type="Pfam" id="PF00782">
    <property type="entry name" value="DSPc"/>
    <property type="match status" value="1"/>
</dbReference>
<evidence type="ECO:0000256" key="2">
    <source>
        <dbReference type="ARBA" id="ARBA00022801"/>
    </source>
</evidence>
<keyword evidence="4" id="KW-0472">Membrane</keyword>
<dbReference type="Proteomes" id="UP000762676">
    <property type="component" value="Unassembled WGS sequence"/>
</dbReference>
<sequence length="251" mass="27752">MSIKELNKNPLSQITENVYLSGVTGVTNVDLMRSAGITHVLNLAAGDASHLTYDLGHGPAIADDDVSQNTSFIKTSKVSTLGGDMVDNAQVLIVRREYLRDSDDQSLLSYLDDLVDFVSKAVSVGGKVVVHCMAGVSRSASVVLAYLVRERAMSLREAHDHVIACRPVIRPNMGFWAALVEYELNIRGENSVEVLDYAAGSVPSLDSYQKEMQLRLRLGWMDHLFYNLAVQFFILIAQMMGSLWIFSDYSK</sequence>
<evidence type="ECO:0000313" key="8">
    <source>
        <dbReference type="Proteomes" id="UP000762676"/>
    </source>
</evidence>
<evidence type="ECO:0000259" key="5">
    <source>
        <dbReference type="PROSITE" id="PS50054"/>
    </source>
</evidence>
<keyword evidence="3" id="KW-0904">Protein phosphatase</keyword>
<keyword evidence="8" id="KW-1185">Reference proteome</keyword>
<evidence type="ECO:0000256" key="4">
    <source>
        <dbReference type="SAM" id="Phobius"/>
    </source>
</evidence>
<evidence type="ECO:0000256" key="1">
    <source>
        <dbReference type="ARBA" id="ARBA00008601"/>
    </source>
</evidence>
<evidence type="ECO:0000259" key="6">
    <source>
        <dbReference type="PROSITE" id="PS50056"/>
    </source>
</evidence>
<evidence type="ECO:0000256" key="3">
    <source>
        <dbReference type="ARBA" id="ARBA00022912"/>
    </source>
</evidence>
<dbReference type="InterPro" id="IPR000340">
    <property type="entry name" value="Dual-sp_phosphatase_cat-dom"/>
</dbReference>
<feature type="domain" description="Tyrosine specific protein phosphatases" evidence="6">
    <location>
        <begin position="112"/>
        <end position="167"/>
    </location>
</feature>
<comment type="caution">
    <text evidence="7">The sequence shown here is derived from an EMBL/GenBank/DDBJ whole genome shotgun (WGS) entry which is preliminary data.</text>
</comment>
<organism evidence="7 8">
    <name type="scientific">Elysia marginata</name>
    <dbReference type="NCBI Taxonomy" id="1093978"/>
    <lineage>
        <taxon>Eukaryota</taxon>
        <taxon>Metazoa</taxon>
        <taxon>Spiralia</taxon>
        <taxon>Lophotrochozoa</taxon>
        <taxon>Mollusca</taxon>
        <taxon>Gastropoda</taxon>
        <taxon>Heterobranchia</taxon>
        <taxon>Euthyneura</taxon>
        <taxon>Panpulmonata</taxon>
        <taxon>Sacoglossa</taxon>
        <taxon>Placobranchoidea</taxon>
        <taxon>Plakobranchidae</taxon>
        <taxon>Elysia</taxon>
    </lineage>
</organism>
<gene>
    <name evidence="7" type="ORF">ElyMa_001751100</name>
</gene>
<dbReference type="InterPro" id="IPR029021">
    <property type="entry name" value="Prot-tyrosine_phosphatase-like"/>
</dbReference>
<keyword evidence="2" id="KW-0378">Hydrolase</keyword>
<feature type="transmembrane region" description="Helical" evidence="4">
    <location>
        <begin position="224"/>
        <end position="246"/>
    </location>
</feature>
<dbReference type="InterPro" id="IPR016130">
    <property type="entry name" value="Tyr_Pase_AS"/>
</dbReference>
<dbReference type="Gene3D" id="3.90.190.10">
    <property type="entry name" value="Protein tyrosine phosphatase superfamily"/>
    <property type="match status" value="1"/>
</dbReference>
<proteinExistence type="inferred from homology"/>
<dbReference type="PROSITE" id="PS50056">
    <property type="entry name" value="TYR_PHOSPHATASE_2"/>
    <property type="match status" value="1"/>
</dbReference>
<keyword evidence="4" id="KW-1133">Transmembrane helix</keyword>
<dbReference type="SMART" id="SM00195">
    <property type="entry name" value="DSPc"/>
    <property type="match status" value="1"/>
</dbReference>
<dbReference type="EMBL" id="BMAT01003563">
    <property type="protein sequence ID" value="GFR57679.1"/>
    <property type="molecule type" value="Genomic_DNA"/>
</dbReference>
<dbReference type="InterPro" id="IPR052103">
    <property type="entry name" value="Dual_spec_Phospatases"/>
</dbReference>
<dbReference type="PROSITE" id="PS50054">
    <property type="entry name" value="TYR_PHOSPHATASE_DUAL"/>
    <property type="match status" value="1"/>
</dbReference>
<dbReference type="PANTHER" id="PTHR45961">
    <property type="entry name" value="IP21249P"/>
    <property type="match status" value="1"/>
</dbReference>
<dbReference type="GO" id="GO:0004721">
    <property type="term" value="F:phosphoprotein phosphatase activity"/>
    <property type="evidence" value="ECO:0007669"/>
    <property type="project" value="UniProtKB-KW"/>
</dbReference>
<dbReference type="PANTHER" id="PTHR45961:SF6">
    <property type="entry name" value="IP21249P"/>
    <property type="match status" value="1"/>
</dbReference>
<dbReference type="SMART" id="SM00404">
    <property type="entry name" value="PTPc_motif"/>
    <property type="match status" value="1"/>
</dbReference>
<evidence type="ECO:0000313" key="7">
    <source>
        <dbReference type="EMBL" id="GFR57679.1"/>
    </source>
</evidence>
<dbReference type="CDD" id="cd14498">
    <property type="entry name" value="DSP"/>
    <property type="match status" value="1"/>
</dbReference>
<comment type="similarity">
    <text evidence="1">Belongs to the protein-tyrosine phosphatase family. Non-receptor class dual specificity subfamily.</text>
</comment>
<dbReference type="SUPFAM" id="SSF52799">
    <property type="entry name" value="(Phosphotyrosine protein) phosphatases II"/>
    <property type="match status" value="1"/>
</dbReference>
<dbReference type="PROSITE" id="PS00383">
    <property type="entry name" value="TYR_PHOSPHATASE_1"/>
    <property type="match status" value="1"/>
</dbReference>
<feature type="domain" description="Tyrosine-protein phosphatase" evidence="5">
    <location>
        <begin position="9"/>
        <end position="188"/>
    </location>
</feature>
<accession>A0AAV4EA24</accession>
<dbReference type="AlphaFoldDB" id="A0AAV4EA24"/>
<dbReference type="InterPro" id="IPR000387">
    <property type="entry name" value="Tyr_Pase_dom"/>
</dbReference>
<dbReference type="InterPro" id="IPR003595">
    <property type="entry name" value="Tyr_Pase_cat"/>
</dbReference>
<keyword evidence="4" id="KW-0812">Transmembrane</keyword>
<name>A0AAV4EA24_9GAST</name>
<dbReference type="InterPro" id="IPR020422">
    <property type="entry name" value="TYR_PHOSPHATASE_DUAL_dom"/>
</dbReference>
<protein>
    <submittedName>
        <fullName evidence="7">Dual specificity protein phosphatase 18</fullName>
    </submittedName>
</protein>